<feature type="region of interest" description="Disordered" evidence="1">
    <location>
        <begin position="314"/>
        <end position="401"/>
    </location>
</feature>
<feature type="transmembrane region" description="Helical" evidence="2">
    <location>
        <begin position="126"/>
        <end position="143"/>
    </location>
</feature>
<dbReference type="PANTHER" id="PTHR33741">
    <property type="entry name" value="TRANSMEMBRANE PROTEIN DDB_G0269096-RELATED"/>
    <property type="match status" value="1"/>
</dbReference>
<evidence type="ECO:0000256" key="2">
    <source>
        <dbReference type="SAM" id="Phobius"/>
    </source>
</evidence>
<dbReference type="InterPro" id="IPR058581">
    <property type="entry name" value="TM_HPP"/>
</dbReference>
<reference evidence="4" key="1">
    <citation type="submission" date="2023-10" db="EMBL/GenBank/DDBJ databases">
        <authorList>
            <person name="Noh H."/>
        </authorList>
    </citation>
    <scope>NUCLEOTIDE SEQUENCE</scope>
    <source>
        <strain evidence="4">DUCC4014</strain>
    </source>
</reference>
<keyword evidence="5" id="KW-1185">Reference proteome</keyword>
<evidence type="ECO:0000259" key="3">
    <source>
        <dbReference type="Pfam" id="PF04982"/>
    </source>
</evidence>
<name>A0AAF1BK40_9TREE</name>
<protein>
    <submittedName>
        <fullName evidence="4">Transmembrane protein</fullName>
    </submittedName>
</protein>
<feature type="region of interest" description="Disordered" evidence="1">
    <location>
        <begin position="15"/>
        <end position="39"/>
    </location>
</feature>
<accession>A0AAF1BK40</accession>
<dbReference type="PANTHER" id="PTHR33741:SF5">
    <property type="entry name" value="TRANSMEMBRANE PROTEIN DDB_G0269096-RELATED"/>
    <property type="match status" value="1"/>
</dbReference>
<evidence type="ECO:0000313" key="5">
    <source>
        <dbReference type="Proteomes" id="UP000827549"/>
    </source>
</evidence>
<proteinExistence type="predicted"/>
<organism evidence="4 5">
    <name type="scientific">Vanrija pseudolonga</name>
    <dbReference type="NCBI Taxonomy" id="143232"/>
    <lineage>
        <taxon>Eukaryota</taxon>
        <taxon>Fungi</taxon>
        <taxon>Dikarya</taxon>
        <taxon>Basidiomycota</taxon>
        <taxon>Agaricomycotina</taxon>
        <taxon>Tremellomycetes</taxon>
        <taxon>Trichosporonales</taxon>
        <taxon>Trichosporonaceae</taxon>
        <taxon>Vanrija</taxon>
    </lineage>
</organism>
<feature type="compositionally biased region" description="Basic and acidic residues" evidence="1">
    <location>
        <begin position="340"/>
        <end position="357"/>
    </location>
</feature>
<dbReference type="InterPro" id="IPR007065">
    <property type="entry name" value="HPP"/>
</dbReference>
<keyword evidence="2" id="KW-0472">Membrane</keyword>
<feature type="transmembrane region" description="Helical" evidence="2">
    <location>
        <begin position="239"/>
        <end position="257"/>
    </location>
</feature>
<dbReference type="EMBL" id="CP086715">
    <property type="protein sequence ID" value="WOO79154.1"/>
    <property type="molecule type" value="Genomic_DNA"/>
</dbReference>
<dbReference type="AlphaFoldDB" id="A0AAF1BK40"/>
<feature type="domain" description="HPP transmembrane region" evidence="3">
    <location>
        <begin position="96"/>
        <end position="266"/>
    </location>
</feature>
<sequence length="401" mass="43621">MAGWLRRRAAAPNELPMPVTAASVAEPKPQPPPPSSEGTLLTVERDLRTYLPPGVRRFLGYREQDPSKAGDDEDAELPAMPLPFPPFSWLAHIPLKYEIWLLSFLGSFVGIALVEIVNATGFADRGVPLIIASFGATAVLVYGTSESPLAQPRHVLGGHVVSAVLGVAVTKLFRHATAYHLTQTAEKGALEHLVWLNGALCMALSLLAMQITGTVHPPGGATALIAAVNEDAVNLSWRYIYLILISALLMTGWALIINNVGRRRYPAYWLHGKRIFVHTPEGDEERYEDDVQMGAETGSGFGFRDMERVLSRESQASRLRSVASPQPLETWAEDDGDGDGGEHDTSSRSHDSPDLEVVRTPSASPGRRGRSASTRRERTPMSPRLASMPPLTTRELSPGTK</sequence>
<feature type="transmembrane region" description="Helical" evidence="2">
    <location>
        <begin position="99"/>
        <end position="119"/>
    </location>
</feature>
<keyword evidence="2 4" id="KW-0812">Transmembrane</keyword>
<dbReference type="Proteomes" id="UP000827549">
    <property type="component" value="Chromosome 2"/>
</dbReference>
<feature type="transmembrane region" description="Helical" evidence="2">
    <location>
        <begin position="155"/>
        <end position="173"/>
    </location>
</feature>
<dbReference type="RefSeq" id="XP_062625186.1">
    <property type="nucleotide sequence ID" value="XM_062769202.1"/>
</dbReference>
<dbReference type="GeneID" id="87805936"/>
<evidence type="ECO:0000313" key="4">
    <source>
        <dbReference type="EMBL" id="WOO79154.1"/>
    </source>
</evidence>
<feature type="transmembrane region" description="Helical" evidence="2">
    <location>
        <begin position="193"/>
        <end position="211"/>
    </location>
</feature>
<gene>
    <name evidence="4" type="primary">DDB_G0269096</name>
    <name evidence="4" type="ORF">LOC62_02G002689</name>
</gene>
<dbReference type="Pfam" id="PF04982">
    <property type="entry name" value="TM_HPP"/>
    <property type="match status" value="1"/>
</dbReference>
<evidence type="ECO:0000256" key="1">
    <source>
        <dbReference type="SAM" id="MobiDB-lite"/>
    </source>
</evidence>
<keyword evidence="2" id="KW-1133">Transmembrane helix</keyword>